<dbReference type="AlphaFoldDB" id="A0A6J6ZEB0"/>
<dbReference type="AntiFam" id="ANF00118">
    <property type="entry name" value="Shadow ORF (opposite ucp12)"/>
</dbReference>
<accession>A0A6J6ZEB0</accession>
<organism evidence="2">
    <name type="scientific">freshwater metagenome</name>
    <dbReference type="NCBI Taxonomy" id="449393"/>
    <lineage>
        <taxon>unclassified sequences</taxon>
        <taxon>metagenomes</taxon>
        <taxon>ecological metagenomes</taxon>
    </lineage>
</organism>
<proteinExistence type="predicted"/>
<gene>
    <name evidence="2" type="ORF">UFOPK3099_01274</name>
</gene>
<name>A0A6J6ZEB0_9ZZZZ</name>
<protein>
    <submittedName>
        <fullName evidence="2">Unannotated protein</fullName>
    </submittedName>
</protein>
<feature type="region of interest" description="Disordered" evidence="1">
    <location>
        <begin position="86"/>
        <end position="126"/>
    </location>
</feature>
<evidence type="ECO:0000313" key="2">
    <source>
        <dbReference type="EMBL" id="CAB4819014.1"/>
    </source>
</evidence>
<feature type="compositionally biased region" description="Basic and acidic residues" evidence="1">
    <location>
        <begin position="114"/>
        <end position="126"/>
    </location>
</feature>
<reference evidence="2" key="1">
    <citation type="submission" date="2020-05" db="EMBL/GenBank/DDBJ databases">
        <authorList>
            <person name="Chiriac C."/>
            <person name="Salcher M."/>
            <person name="Ghai R."/>
            <person name="Kavagutti S V."/>
        </authorList>
    </citation>
    <scope>NUCLEOTIDE SEQUENCE</scope>
</reference>
<evidence type="ECO:0000256" key="1">
    <source>
        <dbReference type="SAM" id="MobiDB-lite"/>
    </source>
</evidence>
<sequence length="126" mass="13990">MHLVEDDQPVPFERRVVLQAAGEDSFGDDLDARGRAHHPFVSSLIADGVPDGFTEQGCHPPSCGAGRQAARFKHHDALPVQPRCIQQHERRQRRLAGARRSDEDRLAWASEGGDDGRKGFEDREIG</sequence>
<dbReference type="EMBL" id="CAFAAV010000085">
    <property type="protein sequence ID" value="CAB4819014.1"/>
    <property type="molecule type" value="Genomic_DNA"/>
</dbReference>